<keyword evidence="2" id="KW-1185">Reference proteome</keyword>
<name>A0A3S5B2H1_9PLAT</name>
<evidence type="ECO:0000313" key="2">
    <source>
        <dbReference type="Proteomes" id="UP000784294"/>
    </source>
</evidence>
<accession>A0A3S5B2H1</accession>
<protein>
    <submittedName>
        <fullName evidence="1">Uncharacterized protein</fullName>
    </submittedName>
</protein>
<comment type="caution">
    <text evidence="1">The sequence shown here is derived from an EMBL/GenBank/DDBJ whole genome shotgun (WGS) entry which is preliminary data.</text>
</comment>
<evidence type="ECO:0000313" key="1">
    <source>
        <dbReference type="EMBL" id="VEL31681.1"/>
    </source>
</evidence>
<organism evidence="1 2">
    <name type="scientific">Protopolystoma xenopodis</name>
    <dbReference type="NCBI Taxonomy" id="117903"/>
    <lineage>
        <taxon>Eukaryota</taxon>
        <taxon>Metazoa</taxon>
        <taxon>Spiralia</taxon>
        <taxon>Lophotrochozoa</taxon>
        <taxon>Platyhelminthes</taxon>
        <taxon>Monogenea</taxon>
        <taxon>Polyopisthocotylea</taxon>
        <taxon>Polystomatidea</taxon>
        <taxon>Polystomatidae</taxon>
        <taxon>Protopolystoma</taxon>
    </lineage>
</organism>
<gene>
    <name evidence="1" type="ORF">PXEA_LOCUS25121</name>
</gene>
<dbReference type="EMBL" id="CAAALY010125281">
    <property type="protein sequence ID" value="VEL31681.1"/>
    <property type="molecule type" value="Genomic_DNA"/>
</dbReference>
<dbReference type="AlphaFoldDB" id="A0A3S5B2H1"/>
<proteinExistence type="predicted"/>
<dbReference type="Proteomes" id="UP000784294">
    <property type="component" value="Unassembled WGS sequence"/>
</dbReference>
<reference evidence="1" key="1">
    <citation type="submission" date="2018-11" db="EMBL/GenBank/DDBJ databases">
        <authorList>
            <consortium name="Pathogen Informatics"/>
        </authorList>
    </citation>
    <scope>NUCLEOTIDE SEQUENCE</scope>
</reference>
<sequence>MCSSFVPTWGLPSEVAWPVDYPSPAVEPSLSSRVEKCISPPLSPCSVCLALYGLSPSLSLSSGTCGHLTSGANSERGSSSSFRPRDYQNRLKSQPEAIGRLAFYTATILFCILLARDTSNSIRVYTSAIVCTCDQVFLATHRFIAHVKKISGRN</sequence>